<gene>
    <name evidence="1" type="ORF">C1SCF055_LOCUS25317</name>
</gene>
<organism evidence="1">
    <name type="scientific">Cladocopium goreaui</name>
    <dbReference type="NCBI Taxonomy" id="2562237"/>
    <lineage>
        <taxon>Eukaryota</taxon>
        <taxon>Sar</taxon>
        <taxon>Alveolata</taxon>
        <taxon>Dinophyceae</taxon>
        <taxon>Suessiales</taxon>
        <taxon>Symbiodiniaceae</taxon>
        <taxon>Cladocopium</taxon>
    </lineage>
</organism>
<dbReference type="Proteomes" id="UP001152797">
    <property type="component" value="Unassembled WGS sequence"/>
</dbReference>
<comment type="caution">
    <text evidence="1">The sequence shown here is derived from an EMBL/GenBank/DDBJ whole genome shotgun (WGS) entry which is preliminary data.</text>
</comment>
<dbReference type="EMBL" id="CAMXCT020002579">
    <property type="protein sequence ID" value="CAL1152442.1"/>
    <property type="molecule type" value="Genomic_DNA"/>
</dbReference>
<accession>A0A9P1G6H4</accession>
<name>A0A9P1G6H4_9DINO</name>
<dbReference type="OrthoDB" id="412051at2759"/>
<dbReference type="EMBL" id="CAMXCT030002579">
    <property type="protein sequence ID" value="CAL4786379.1"/>
    <property type="molecule type" value="Genomic_DNA"/>
</dbReference>
<dbReference type="AlphaFoldDB" id="A0A9P1G6H4"/>
<protein>
    <submittedName>
        <fullName evidence="1">Uncharacterized protein</fullName>
    </submittedName>
</protein>
<dbReference type="EMBL" id="CAMXCT010002579">
    <property type="protein sequence ID" value="CAI3999067.1"/>
    <property type="molecule type" value="Genomic_DNA"/>
</dbReference>
<evidence type="ECO:0000313" key="3">
    <source>
        <dbReference type="Proteomes" id="UP001152797"/>
    </source>
</evidence>
<keyword evidence="3" id="KW-1185">Reference proteome</keyword>
<reference evidence="2 3" key="2">
    <citation type="submission" date="2024-05" db="EMBL/GenBank/DDBJ databases">
        <authorList>
            <person name="Chen Y."/>
            <person name="Shah S."/>
            <person name="Dougan E. K."/>
            <person name="Thang M."/>
            <person name="Chan C."/>
        </authorList>
    </citation>
    <scope>NUCLEOTIDE SEQUENCE [LARGE SCALE GENOMIC DNA]</scope>
</reference>
<proteinExistence type="predicted"/>
<sequence>MIREYIVDNSHLQASTPGLGYRRTKSSSARVENAWEPWGKVVKGVDEGDWLRVGQLFLPKSLGGFAVLHSKGSKKRVAKNGAAPQYVDCLMTWPTCSDFAALEAESSHCSASSSVRSTGEASAHEAPRKIPISEVCSAVAMAAACPSHGRGCSVGSMALAIFGSDRQRALANVEGMGIRFQGKPPNDPGTSVIS</sequence>
<evidence type="ECO:0000313" key="1">
    <source>
        <dbReference type="EMBL" id="CAI3999067.1"/>
    </source>
</evidence>
<reference evidence="1" key="1">
    <citation type="submission" date="2022-10" db="EMBL/GenBank/DDBJ databases">
        <authorList>
            <person name="Chen Y."/>
            <person name="Dougan E. K."/>
            <person name="Chan C."/>
            <person name="Rhodes N."/>
            <person name="Thang M."/>
        </authorList>
    </citation>
    <scope>NUCLEOTIDE SEQUENCE</scope>
</reference>
<evidence type="ECO:0000313" key="2">
    <source>
        <dbReference type="EMBL" id="CAL4786379.1"/>
    </source>
</evidence>